<dbReference type="Pfam" id="PF08224">
    <property type="entry name" value="DUF1719"/>
    <property type="match status" value="2"/>
</dbReference>
<dbReference type="OrthoDB" id="660887at2759"/>
<protein>
    <recommendedName>
        <fullName evidence="4">Rx N-terminal domain-containing protein</fullName>
    </recommendedName>
</protein>
<proteinExistence type="predicted"/>
<sequence length="331" mass="37736">MVGSAVIQEVVSRVSSFVLGKREDKESKEHIIERLEMALAELEFALERSVKLPITDVSLLHRRKVIKHAYTEAASLLHKHKWQSQQEDKEIERISHGRSLSFLSLIGLKKDESLCLSCSDVRRFEWFADCAGKFVRDVESGWRGVEAELQYCYEDHKMPEKGFRLALMLRLSESTDIAGIAVKWLLSLASHFKLVTGSATGELSLLPNLLDISNSYAPSLIGIQLQYIRHSDIFRQDPEGLQESYACEVTGFEEHRRDGSIQEMTELVRSQASNHFVREPELTDYGMLWISAHGCAYYVVQKINSEMTSVSNADGRLKTQRVAKRRRRSCV</sequence>
<reference evidence="3" key="1">
    <citation type="journal article" date="2019" name="Nat. Commun.">
        <title>The genome of broomcorn millet.</title>
        <authorList>
            <person name="Zou C."/>
            <person name="Miki D."/>
            <person name="Li D."/>
            <person name="Tang Q."/>
            <person name="Xiao L."/>
            <person name="Rajput S."/>
            <person name="Deng P."/>
            <person name="Jia W."/>
            <person name="Huang R."/>
            <person name="Zhang M."/>
            <person name="Sun Y."/>
            <person name="Hu J."/>
            <person name="Fu X."/>
            <person name="Schnable P.S."/>
            <person name="Li F."/>
            <person name="Zhang H."/>
            <person name="Feng B."/>
            <person name="Zhu X."/>
            <person name="Liu R."/>
            <person name="Schnable J.C."/>
            <person name="Zhu J.-K."/>
            <person name="Zhang H."/>
        </authorList>
    </citation>
    <scope>NUCLEOTIDE SEQUENCE [LARGE SCALE GENOMIC DNA]</scope>
</reference>
<evidence type="ECO:0008006" key="4">
    <source>
        <dbReference type="Google" id="ProtNLM"/>
    </source>
</evidence>
<dbReference type="SMART" id="SM01157">
    <property type="entry name" value="DUF1719"/>
    <property type="match status" value="1"/>
</dbReference>
<evidence type="ECO:0000256" key="1">
    <source>
        <dbReference type="SAM" id="Coils"/>
    </source>
</evidence>
<evidence type="ECO:0000313" key="2">
    <source>
        <dbReference type="EMBL" id="RLM58565.1"/>
    </source>
</evidence>
<dbReference type="PANTHER" id="PTHR33377:SF4">
    <property type="entry name" value="OS07G0285800 PROTEIN"/>
    <property type="match status" value="1"/>
</dbReference>
<accession>A0A3L6PLT5</accession>
<dbReference type="AlphaFoldDB" id="A0A3L6PLT5"/>
<keyword evidence="1" id="KW-0175">Coiled coil</keyword>
<dbReference type="EMBL" id="PQIB02000017">
    <property type="protein sequence ID" value="RLM58565.1"/>
    <property type="molecule type" value="Genomic_DNA"/>
</dbReference>
<dbReference type="Proteomes" id="UP000275267">
    <property type="component" value="Unassembled WGS sequence"/>
</dbReference>
<name>A0A3L6PLT5_PANMI</name>
<feature type="coiled-coil region" evidence="1">
    <location>
        <begin position="25"/>
        <end position="52"/>
    </location>
</feature>
<comment type="caution">
    <text evidence="2">The sequence shown here is derived from an EMBL/GenBank/DDBJ whole genome shotgun (WGS) entry which is preliminary data.</text>
</comment>
<gene>
    <name evidence="2" type="ORF">C2845_PM18G05960</name>
</gene>
<organism evidence="2 3">
    <name type="scientific">Panicum miliaceum</name>
    <name type="common">Proso millet</name>
    <name type="synonym">Broomcorn millet</name>
    <dbReference type="NCBI Taxonomy" id="4540"/>
    <lineage>
        <taxon>Eukaryota</taxon>
        <taxon>Viridiplantae</taxon>
        <taxon>Streptophyta</taxon>
        <taxon>Embryophyta</taxon>
        <taxon>Tracheophyta</taxon>
        <taxon>Spermatophyta</taxon>
        <taxon>Magnoliopsida</taxon>
        <taxon>Liliopsida</taxon>
        <taxon>Poales</taxon>
        <taxon>Poaceae</taxon>
        <taxon>PACMAD clade</taxon>
        <taxon>Panicoideae</taxon>
        <taxon>Panicodae</taxon>
        <taxon>Paniceae</taxon>
        <taxon>Panicinae</taxon>
        <taxon>Panicum</taxon>
        <taxon>Panicum sect. Panicum</taxon>
    </lineage>
</organism>
<evidence type="ECO:0000313" key="3">
    <source>
        <dbReference type="Proteomes" id="UP000275267"/>
    </source>
</evidence>
<dbReference type="InterPro" id="IPR013181">
    <property type="entry name" value="DUF1719"/>
</dbReference>
<keyword evidence="3" id="KW-1185">Reference proteome</keyword>
<dbReference type="PANTHER" id="PTHR33377">
    <property type="entry name" value="OS10G0134700 PROTEIN-RELATED"/>
    <property type="match status" value="1"/>
</dbReference>